<feature type="region of interest" description="Disordered" evidence="1">
    <location>
        <begin position="575"/>
        <end position="597"/>
    </location>
</feature>
<proteinExistence type="predicted"/>
<dbReference type="Proteomes" id="UP000630149">
    <property type="component" value="Unassembled WGS sequence"/>
</dbReference>
<dbReference type="AlphaFoldDB" id="A0A917JX56"/>
<feature type="transmembrane region" description="Helical" evidence="2">
    <location>
        <begin position="329"/>
        <end position="351"/>
    </location>
</feature>
<feature type="transmembrane region" description="Helical" evidence="2">
    <location>
        <begin position="104"/>
        <end position="124"/>
    </location>
</feature>
<evidence type="ECO:0000313" key="5">
    <source>
        <dbReference type="Proteomes" id="UP000630149"/>
    </source>
</evidence>
<evidence type="ECO:0000256" key="1">
    <source>
        <dbReference type="SAM" id="MobiDB-lite"/>
    </source>
</evidence>
<keyword evidence="2" id="KW-0812">Transmembrane</keyword>
<dbReference type="PROSITE" id="PS51447">
    <property type="entry name" value="FDX_ACB"/>
    <property type="match status" value="1"/>
</dbReference>
<feature type="compositionally biased region" description="Low complexity" evidence="1">
    <location>
        <begin position="544"/>
        <end position="556"/>
    </location>
</feature>
<feature type="region of interest" description="Disordered" evidence="1">
    <location>
        <begin position="543"/>
        <end position="562"/>
    </location>
</feature>
<evidence type="ECO:0000313" key="4">
    <source>
        <dbReference type="EMBL" id="GGI91027.1"/>
    </source>
</evidence>
<dbReference type="RefSeq" id="WP_131777177.1">
    <property type="nucleotide sequence ID" value="NZ_BMOB01000009.1"/>
</dbReference>
<comment type="caution">
    <text evidence="4">The sequence shown here is derived from an EMBL/GenBank/DDBJ whole genome shotgun (WGS) entry which is preliminary data.</text>
</comment>
<evidence type="ECO:0000256" key="2">
    <source>
        <dbReference type="SAM" id="Phobius"/>
    </source>
</evidence>
<evidence type="ECO:0000259" key="3">
    <source>
        <dbReference type="PROSITE" id="PS51447"/>
    </source>
</evidence>
<protein>
    <submittedName>
        <fullName evidence="4">Conjugal transfer protein TraG</fullName>
    </submittedName>
</protein>
<name>A0A917JX56_9GAMM</name>
<keyword evidence="5" id="KW-1185">Reference proteome</keyword>
<dbReference type="InterPro" id="IPR005121">
    <property type="entry name" value="Fdx_antiC-bd"/>
</dbReference>
<organism evidence="4 5">
    <name type="scientific">Legionella impletisoli</name>
    <dbReference type="NCBI Taxonomy" id="343510"/>
    <lineage>
        <taxon>Bacteria</taxon>
        <taxon>Pseudomonadati</taxon>
        <taxon>Pseudomonadota</taxon>
        <taxon>Gammaproteobacteria</taxon>
        <taxon>Legionellales</taxon>
        <taxon>Legionellaceae</taxon>
        <taxon>Legionella</taxon>
    </lineage>
</organism>
<dbReference type="EMBL" id="BMOB01000009">
    <property type="protein sequence ID" value="GGI91027.1"/>
    <property type="molecule type" value="Genomic_DNA"/>
</dbReference>
<feature type="transmembrane region" description="Helical" evidence="2">
    <location>
        <begin position="32"/>
        <end position="52"/>
    </location>
</feature>
<accession>A0A917JX56</accession>
<feature type="domain" description="FDX-ACB" evidence="3">
    <location>
        <begin position="153"/>
        <end position="242"/>
    </location>
</feature>
<sequence length="911" mass="99290">MSALLTVYTPQNGEYFKEVLDAMVSLMGTDTFSSAIDCILILAASMAGFQFITGNKMQALLRYFLTTFFALYCLIGLHVSVAIVDMQQEMKGLTVDNVPIGIALPASIISQFGRAITLTFGDVFRMPDDLDYNKSGMIFGSRTWLSSTSANFNGAPELSRDVSAFIRQCVFAAKLLGSHQISAQELIHSKNLQDLYLNNSKQSPIFRVVFHDGENKSCSEAANELRGRISSSVDNELASLSRLMTNGNKQKYEDTLSAAHQYYMGVSKKAADIMTQNMLINATRDAARDAFAFNGADADLMNYTNTASQHKMHIAEANSFWLASYRLPYYMTVFWMLTVSIFPLVFLISLFPATQNVYKVYLQSQAYLWSWPPLFIIIHFFVSMASSKSTNIFNQQSGGVSFSNIDSLANIHSFFAYTAGALAASVPVLAYYITKGIASVLSNAAQHFGGIAQSLSTGEAQSIAQGNVSMASYSGWNMNYDNTSAHKFDTNRSYAEGKISAQHENGAMISRMSDGSTVGNVQGAMSNAAVGIHAADRVVDSLNQSAQQSFHSAQSHRTAADHHLQQALSGLSQFNDSTSLDTRQGAGVSQTTSSSYNEDIRNMKDAVQQYNSHHDASKHVSFDQAVTGKVDTSGSLWGKAGKLATGASVEISGSARHGTHSSNNLQDFFNSSEGNSFSSAFNHMRTTAHNQHLDVSDSNSLSGSEQIAANISKGASLMSQASSEYSQGLNYQAASNHAKEQASSIDANFNQAFHNYVAEHYGSQGIETMLSTDSASIAAQKTYADEFMNSSAAQSLVNQEVTSQIQSTKSHISGSYHAQAERIASDVKTEIGGNHQQNVSSVNQKVHAKGLAKPNVKTQFDAEELRDGYQHHSAFDDYKHMEQVTKDAVSHQKDRLSEIHSTQKKQSEHKD</sequence>
<reference evidence="4" key="1">
    <citation type="journal article" date="2014" name="Int. J. Syst. Evol. Microbiol.">
        <title>Complete genome sequence of Corynebacterium casei LMG S-19264T (=DSM 44701T), isolated from a smear-ripened cheese.</title>
        <authorList>
            <consortium name="US DOE Joint Genome Institute (JGI-PGF)"/>
            <person name="Walter F."/>
            <person name="Albersmeier A."/>
            <person name="Kalinowski J."/>
            <person name="Ruckert C."/>
        </authorList>
    </citation>
    <scope>NUCLEOTIDE SEQUENCE</scope>
    <source>
        <strain evidence="4">JCM 13919</strain>
    </source>
</reference>
<gene>
    <name evidence="4" type="primary">traG</name>
    <name evidence="4" type="ORF">GCM10007966_19630</name>
</gene>
<dbReference type="InterPro" id="IPR012931">
    <property type="entry name" value="TraG_N_Proteobacteria"/>
</dbReference>
<feature type="transmembrane region" description="Helical" evidence="2">
    <location>
        <begin position="64"/>
        <end position="84"/>
    </location>
</feature>
<keyword evidence="2" id="KW-0472">Membrane</keyword>
<keyword evidence="2" id="KW-1133">Transmembrane helix</keyword>
<feature type="compositionally biased region" description="Basic and acidic residues" evidence="1">
    <location>
        <begin position="884"/>
        <end position="898"/>
    </location>
</feature>
<feature type="transmembrane region" description="Helical" evidence="2">
    <location>
        <begin position="371"/>
        <end position="393"/>
    </location>
</feature>
<feature type="region of interest" description="Disordered" evidence="1">
    <location>
        <begin position="884"/>
        <end position="911"/>
    </location>
</feature>
<reference evidence="4" key="2">
    <citation type="submission" date="2020-09" db="EMBL/GenBank/DDBJ databases">
        <authorList>
            <person name="Sun Q."/>
            <person name="Ohkuma M."/>
        </authorList>
    </citation>
    <scope>NUCLEOTIDE SEQUENCE</scope>
    <source>
        <strain evidence="4">JCM 13919</strain>
    </source>
</reference>
<feature type="transmembrane region" description="Helical" evidence="2">
    <location>
        <begin position="414"/>
        <end position="433"/>
    </location>
</feature>
<dbReference type="OrthoDB" id="5555296at2"/>
<dbReference type="Pfam" id="PF07916">
    <property type="entry name" value="TraG_N"/>
    <property type="match status" value="1"/>
</dbReference>